<gene>
    <name evidence="2" type="ORF">SALLE_v1c07660</name>
</gene>
<dbReference type="AlphaFoldDB" id="A0A345Z4A7"/>
<dbReference type="OrthoDB" id="391715at2"/>
<dbReference type="EMBL" id="CP031376">
    <property type="protein sequence ID" value="AXK51436.1"/>
    <property type="molecule type" value="Genomic_DNA"/>
</dbReference>
<organism evidence="2 3">
    <name type="scientific">Spiroplasma alleghenense</name>
    <dbReference type="NCBI Taxonomy" id="216931"/>
    <lineage>
        <taxon>Bacteria</taxon>
        <taxon>Bacillati</taxon>
        <taxon>Mycoplasmatota</taxon>
        <taxon>Mollicutes</taxon>
        <taxon>Entomoplasmatales</taxon>
        <taxon>Spiroplasmataceae</taxon>
        <taxon>Spiroplasma</taxon>
    </lineage>
</organism>
<dbReference type="Proteomes" id="UP000254792">
    <property type="component" value="Chromosome"/>
</dbReference>
<feature type="transmembrane region" description="Helical" evidence="1">
    <location>
        <begin position="6"/>
        <end position="29"/>
    </location>
</feature>
<name>A0A345Z4A7_9MOLU</name>
<keyword evidence="1 2" id="KW-0812">Transmembrane</keyword>
<feature type="transmembrane region" description="Helical" evidence="1">
    <location>
        <begin position="179"/>
        <end position="200"/>
    </location>
</feature>
<sequence>MAGLSNMNFLLLITVASTFLFLVGVRLYFTLYHNKMEVPVIKSADINISSSKIDEMIRLFQIYSNCADLKVVYERQNSYIKTFCNLNRKKKLIIIPTITINSVGYEIDYILGRIWTAAKIYNKNPNIMNYRRLTIIYPIFFKIVYYAFLVFSIILFILSKVDYENIILSNSFLFFLYRIPILSITTIAAFLGLIILFVMAQNSKINLEDYYEMEVSVFVKDQLVGYQSDYLAARVYSRSIPYLQIPIMKFSRSTDNIKYFGPFNLF</sequence>
<dbReference type="RefSeq" id="WP_115558333.1">
    <property type="nucleotide sequence ID" value="NZ_CP031376.1"/>
</dbReference>
<evidence type="ECO:0000313" key="2">
    <source>
        <dbReference type="EMBL" id="AXK51436.1"/>
    </source>
</evidence>
<accession>A0A345Z4A7</accession>
<feature type="transmembrane region" description="Helical" evidence="1">
    <location>
        <begin position="135"/>
        <end position="159"/>
    </location>
</feature>
<keyword evidence="1" id="KW-0472">Membrane</keyword>
<keyword evidence="3" id="KW-1185">Reference proteome</keyword>
<proteinExistence type="predicted"/>
<evidence type="ECO:0000313" key="3">
    <source>
        <dbReference type="Proteomes" id="UP000254792"/>
    </source>
</evidence>
<protein>
    <submittedName>
        <fullName evidence="2">Transmembrane protein</fullName>
    </submittedName>
</protein>
<reference evidence="2 3" key="1">
    <citation type="submission" date="2018-07" db="EMBL/GenBank/DDBJ databases">
        <title>Complete genome sequence of Spiroplasma alleghenense PLHS-1 (ATCC 51752).</title>
        <authorList>
            <person name="Chou L."/>
            <person name="Lee T.-Y."/>
            <person name="Tsai Y.-M."/>
            <person name="Kuo C.-H."/>
        </authorList>
    </citation>
    <scope>NUCLEOTIDE SEQUENCE [LARGE SCALE GENOMIC DNA]</scope>
    <source>
        <strain evidence="2 3">PLHS-1</strain>
    </source>
</reference>
<evidence type="ECO:0000256" key="1">
    <source>
        <dbReference type="SAM" id="Phobius"/>
    </source>
</evidence>
<dbReference type="KEGG" id="salx:SALLE_v1c07660"/>
<keyword evidence="1" id="KW-1133">Transmembrane helix</keyword>